<dbReference type="EMBL" id="AEVS01000014">
    <property type="protein sequence ID" value="EGA67267.1"/>
    <property type="molecule type" value="Genomic_DNA"/>
</dbReference>
<gene>
    <name evidence="1" type="ORF">VIBR0546_18391</name>
</gene>
<protein>
    <submittedName>
        <fullName evidence="1">Uncharacterized protein</fullName>
    </submittedName>
</protein>
<dbReference type="Proteomes" id="UP000004371">
    <property type="component" value="Unassembled WGS sequence"/>
</dbReference>
<name>E8LPZ3_9VIBR</name>
<proteinExistence type="predicted"/>
<organism evidence="1 2">
    <name type="scientific">Vibrio brasiliensis LMG 20546</name>
    <dbReference type="NCBI Taxonomy" id="945543"/>
    <lineage>
        <taxon>Bacteria</taxon>
        <taxon>Pseudomonadati</taxon>
        <taxon>Pseudomonadota</taxon>
        <taxon>Gammaproteobacteria</taxon>
        <taxon>Vibrionales</taxon>
        <taxon>Vibrionaceae</taxon>
        <taxon>Vibrio</taxon>
        <taxon>Vibrio oreintalis group</taxon>
    </lineage>
</organism>
<reference evidence="1 2" key="1">
    <citation type="journal article" date="2012" name="Int. J. Syst. Evol. Microbiol.">
        <title>Vibrio caribbeanicus sp. nov., isolated from the marine sponge Scleritoderma cyanea.</title>
        <authorList>
            <person name="Hoffmann M."/>
            <person name="Monday S.R."/>
            <person name="Allard M.W."/>
            <person name="Strain E.A."/>
            <person name="Whittaker P."/>
            <person name="Naum M."/>
            <person name="McCarthy P.J."/>
            <person name="Lopez J.V."/>
            <person name="Fischer M."/>
            <person name="Brown E.W."/>
        </authorList>
    </citation>
    <scope>NUCLEOTIDE SEQUENCE [LARGE SCALE GENOMIC DNA]</scope>
    <source>
        <strain evidence="1 2">LMG 20546</strain>
    </source>
</reference>
<sequence length="40" mass="4450">MVDVVRFQIYEVGAEVSIEMFTECASNTGTDKQRGIAPRT</sequence>
<evidence type="ECO:0000313" key="1">
    <source>
        <dbReference type="EMBL" id="EGA67267.1"/>
    </source>
</evidence>
<accession>E8LPZ3</accession>
<dbReference type="AlphaFoldDB" id="E8LPZ3"/>
<comment type="caution">
    <text evidence="1">The sequence shown here is derived from an EMBL/GenBank/DDBJ whole genome shotgun (WGS) entry which is preliminary data.</text>
</comment>
<evidence type="ECO:0000313" key="2">
    <source>
        <dbReference type="Proteomes" id="UP000004371"/>
    </source>
</evidence>
<keyword evidence="2" id="KW-1185">Reference proteome</keyword>